<gene>
    <name evidence="12" type="primary">Nfu_g_1_025106</name>
</gene>
<sequence>MKHRDEWRPVAWLSWTMSLITDVCEQLDCGAPVSAEEIGLDLRPLESIYRCDESSLRKCWIRRSSYQYITEIICSDSVRLVNGTNRCSGRLEVNLNQSWSSVGEDAFDQQDAEVVCRELGCGPPSVLQGALFGESEAPTWSKEFQCEGNEAALLDCDGSDGNGSGKAVGLTCSDNIRLMGEASRCAGTLEMLIWNEWKPVSDDGNPAYWDVQSAELCLKLGCGSVVSTRRSNNSMIRPVWRFGPRCLHSSVPWLCAYNSIDAVHILEVICSDLLVEPQISLSSSAVGVSKAIKQGSEVPIGSDFSIMCSTKPQYQGGSFQLIFITSNSTQNSTLPAVNHFALFLFSAADHAHQGTYSCVYHVSVYSHNFWSRSQPLSLTVSGSLTDLIIRPVVVLLGLVGSVLLLYFYFKTSSSQKSGPERKRRVDGSRAAEEETAFMNQ</sequence>
<evidence type="ECO:0000256" key="6">
    <source>
        <dbReference type="ARBA" id="ARBA00023180"/>
    </source>
</evidence>
<dbReference type="PROSITE" id="PS50287">
    <property type="entry name" value="SRCR_2"/>
    <property type="match status" value="3"/>
</dbReference>
<organism evidence="12">
    <name type="scientific">Nothobranchius korthausae</name>
    <dbReference type="NCBI Taxonomy" id="1143690"/>
    <lineage>
        <taxon>Eukaryota</taxon>
        <taxon>Metazoa</taxon>
        <taxon>Chordata</taxon>
        <taxon>Craniata</taxon>
        <taxon>Vertebrata</taxon>
        <taxon>Euteleostomi</taxon>
        <taxon>Actinopterygii</taxon>
        <taxon>Neopterygii</taxon>
        <taxon>Teleostei</taxon>
        <taxon>Neoteleostei</taxon>
        <taxon>Acanthomorphata</taxon>
        <taxon>Ovalentaria</taxon>
        <taxon>Atherinomorphae</taxon>
        <taxon>Cyprinodontiformes</taxon>
        <taxon>Nothobranchiidae</taxon>
        <taxon>Nothobranchius</taxon>
    </lineage>
</organism>
<dbReference type="SMART" id="SM00202">
    <property type="entry name" value="SR"/>
    <property type="match status" value="2"/>
</dbReference>
<dbReference type="PANTHER" id="PTHR48071:SF15">
    <property type="entry name" value="SRCR DOMAIN-CONTAINING PROTEIN"/>
    <property type="match status" value="1"/>
</dbReference>
<dbReference type="InterPro" id="IPR036772">
    <property type="entry name" value="SRCR-like_dom_sf"/>
</dbReference>
<evidence type="ECO:0000256" key="10">
    <source>
        <dbReference type="SAM" id="SignalP"/>
    </source>
</evidence>
<evidence type="ECO:0000256" key="4">
    <source>
        <dbReference type="ARBA" id="ARBA00022737"/>
    </source>
</evidence>
<feature type="disulfide bond" evidence="7">
    <location>
        <begin position="146"/>
        <end position="156"/>
    </location>
</feature>
<keyword evidence="9" id="KW-1133">Transmembrane helix</keyword>
<dbReference type="GO" id="GO:0004252">
    <property type="term" value="F:serine-type endopeptidase activity"/>
    <property type="evidence" value="ECO:0007669"/>
    <property type="project" value="TreeGrafter"/>
</dbReference>
<dbReference type="InterPro" id="IPR036179">
    <property type="entry name" value="Ig-like_dom_sf"/>
</dbReference>
<dbReference type="InterPro" id="IPR013783">
    <property type="entry name" value="Ig-like_fold"/>
</dbReference>
<dbReference type="PRINTS" id="PR00258">
    <property type="entry name" value="SPERACTRCPTR"/>
</dbReference>
<dbReference type="SUPFAM" id="SSF56487">
    <property type="entry name" value="SRCR-like"/>
    <property type="match status" value="3"/>
</dbReference>
<keyword evidence="9" id="KW-0812">Transmembrane</keyword>
<dbReference type="SUPFAM" id="SSF48726">
    <property type="entry name" value="Immunoglobulin"/>
    <property type="match status" value="1"/>
</dbReference>
<evidence type="ECO:0000256" key="1">
    <source>
        <dbReference type="ARBA" id="ARBA00004613"/>
    </source>
</evidence>
<keyword evidence="4" id="KW-0677">Repeat</keyword>
<keyword evidence="5 7" id="KW-1015">Disulfide bond</keyword>
<dbReference type="GO" id="GO:0005886">
    <property type="term" value="C:plasma membrane"/>
    <property type="evidence" value="ECO:0007669"/>
    <property type="project" value="TreeGrafter"/>
</dbReference>
<feature type="region of interest" description="Disordered" evidence="8">
    <location>
        <begin position="414"/>
        <end position="440"/>
    </location>
</feature>
<evidence type="ECO:0000256" key="7">
    <source>
        <dbReference type="PROSITE-ProRule" id="PRU00196"/>
    </source>
</evidence>
<comment type="caution">
    <text evidence="7">Lacks conserved residue(s) required for the propagation of feature annotation.</text>
</comment>
<keyword evidence="6" id="KW-0325">Glycoprotein</keyword>
<evidence type="ECO:0000259" key="11">
    <source>
        <dbReference type="PROSITE" id="PS50287"/>
    </source>
</evidence>
<feature type="domain" description="SRCR" evidence="11">
    <location>
        <begin position="183"/>
        <end position="271"/>
    </location>
</feature>
<dbReference type="PANTHER" id="PTHR48071">
    <property type="entry name" value="SRCR DOMAIN-CONTAINING PROTEIN"/>
    <property type="match status" value="1"/>
</dbReference>
<feature type="domain" description="SRCR" evidence="11">
    <location>
        <begin position="1"/>
        <end position="75"/>
    </location>
</feature>
<dbReference type="Gene3D" id="2.60.40.10">
    <property type="entry name" value="Immunoglobulins"/>
    <property type="match status" value="1"/>
</dbReference>
<dbReference type="GO" id="GO:0005615">
    <property type="term" value="C:extracellular space"/>
    <property type="evidence" value="ECO:0007669"/>
    <property type="project" value="TreeGrafter"/>
</dbReference>
<keyword evidence="2" id="KW-0964">Secreted</keyword>
<dbReference type="Pfam" id="PF00530">
    <property type="entry name" value="SRCR"/>
    <property type="match status" value="1"/>
</dbReference>
<protein>
    <recommendedName>
        <fullName evidence="11">SRCR domain-containing protein</fullName>
    </recommendedName>
</protein>
<feature type="compositionally biased region" description="Basic and acidic residues" evidence="8">
    <location>
        <begin position="418"/>
        <end position="432"/>
    </location>
</feature>
<feature type="signal peptide" evidence="10">
    <location>
        <begin position="1"/>
        <end position="25"/>
    </location>
</feature>
<accession>A0A1A8GR17</accession>
<feature type="domain" description="SRCR" evidence="11">
    <location>
        <begin position="78"/>
        <end position="186"/>
    </location>
</feature>
<evidence type="ECO:0000256" key="5">
    <source>
        <dbReference type="ARBA" id="ARBA00023157"/>
    </source>
</evidence>
<feature type="chain" id="PRO_5008370826" description="SRCR domain-containing protein" evidence="10">
    <location>
        <begin position="26"/>
        <end position="440"/>
    </location>
</feature>
<keyword evidence="9" id="KW-0472">Membrane</keyword>
<reference evidence="12" key="1">
    <citation type="submission" date="2016-05" db="EMBL/GenBank/DDBJ databases">
        <authorList>
            <person name="Lavstsen T."/>
            <person name="Jespersen J.S."/>
        </authorList>
    </citation>
    <scope>NUCLEOTIDE SEQUENCE</scope>
    <source>
        <tissue evidence="12">Brain</tissue>
    </source>
</reference>
<evidence type="ECO:0000256" key="3">
    <source>
        <dbReference type="ARBA" id="ARBA00022729"/>
    </source>
</evidence>
<reference evidence="12" key="2">
    <citation type="submission" date="2016-06" db="EMBL/GenBank/DDBJ databases">
        <title>The genome of a short-lived fish provides insights into sex chromosome evolution and the genetic control of aging.</title>
        <authorList>
            <person name="Reichwald K."/>
            <person name="Felder M."/>
            <person name="Petzold A."/>
            <person name="Koch P."/>
            <person name="Groth M."/>
            <person name="Platzer M."/>
        </authorList>
    </citation>
    <scope>NUCLEOTIDE SEQUENCE</scope>
    <source>
        <tissue evidence="12">Brain</tissue>
    </source>
</reference>
<dbReference type="InterPro" id="IPR001190">
    <property type="entry name" value="SRCR"/>
</dbReference>
<dbReference type="FunFam" id="3.10.250.10:FF:000013">
    <property type="entry name" value="CD163 molecule like 1"/>
    <property type="match status" value="1"/>
</dbReference>
<evidence type="ECO:0000256" key="2">
    <source>
        <dbReference type="ARBA" id="ARBA00022525"/>
    </source>
</evidence>
<keyword evidence="3 10" id="KW-0732">Signal</keyword>
<dbReference type="GO" id="GO:0031638">
    <property type="term" value="P:zymogen activation"/>
    <property type="evidence" value="ECO:0007669"/>
    <property type="project" value="TreeGrafter"/>
</dbReference>
<comment type="subcellular location">
    <subcellularLocation>
        <location evidence="1">Secreted</location>
    </subcellularLocation>
</comment>
<proteinExistence type="predicted"/>
<evidence type="ECO:0000256" key="8">
    <source>
        <dbReference type="SAM" id="MobiDB-lite"/>
    </source>
</evidence>
<dbReference type="EMBL" id="HAEC01004767">
    <property type="protein sequence ID" value="SBQ72844.1"/>
    <property type="molecule type" value="Transcribed_RNA"/>
</dbReference>
<evidence type="ECO:0000313" key="12">
    <source>
        <dbReference type="EMBL" id="SBQ72844.1"/>
    </source>
</evidence>
<dbReference type="AlphaFoldDB" id="A0A1A8GR17"/>
<name>A0A1A8GR17_9TELE</name>
<feature type="transmembrane region" description="Helical" evidence="9">
    <location>
        <begin position="387"/>
        <end position="409"/>
    </location>
</feature>
<dbReference type="Gene3D" id="3.10.250.10">
    <property type="entry name" value="SRCR-like domain"/>
    <property type="match status" value="3"/>
</dbReference>
<evidence type="ECO:0000256" key="9">
    <source>
        <dbReference type="SAM" id="Phobius"/>
    </source>
</evidence>